<feature type="transmembrane region" description="Helical" evidence="1">
    <location>
        <begin position="28"/>
        <end position="52"/>
    </location>
</feature>
<evidence type="ECO:0000313" key="2">
    <source>
        <dbReference type="EMBL" id="ABW32124.1"/>
    </source>
</evidence>
<dbReference type="Gene3D" id="2.160.20.80">
    <property type="entry name" value="E3 ubiquitin-protein ligase SopA"/>
    <property type="match status" value="1"/>
</dbReference>
<reference evidence="2 3" key="1">
    <citation type="journal article" date="2008" name="Proc. Natl. Acad. Sci. U.S.A.">
        <title>Niche adaptation and genome expansion in the chlorophyll d-producing cyanobacterium Acaryochloris marina.</title>
        <authorList>
            <person name="Swingley W.D."/>
            <person name="Chen M."/>
            <person name="Cheung P.C."/>
            <person name="Conrad A.L."/>
            <person name="Dejesa L.C."/>
            <person name="Hao J."/>
            <person name="Honchak B.M."/>
            <person name="Karbach L.E."/>
            <person name="Kurdoglu A."/>
            <person name="Lahiri S."/>
            <person name="Mastrian S.D."/>
            <person name="Miyashita H."/>
            <person name="Page L."/>
            <person name="Ramakrishna P."/>
            <person name="Satoh S."/>
            <person name="Sattley W.M."/>
            <person name="Shimada Y."/>
            <person name="Taylor H.L."/>
            <person name="Tomo T."/>
            <person name="Tsuchiya T."/>
            <person name="Wang Z.T."/>
            <person name="Raymond J."/>
            <person name="Mimuro M."/>
            <person name="Blankenship R.E."/>
            <person name="Touchman J.W."/>
        </authorList>
    </citation>
    <scope>NUCLEOTIDE SEQUENCE [LARGE SCALE GENOMIC DNA]</scope>
    <source>
        <strain evidence="3">MBIC 11017</strain>
        <plasmid evidence="3">Plasmid pREB2</plasmid>
    </source>
</reference>
<dbReference type="PANTHER" id="PTHR14136">
    <property type="entry name" value="BTB_POZ DOMAIN-CONTAINING PROTEIN KCTD9"/>
    <property type="match status" value="1"/>
</dbReference>
<dbReference type="AlphaFoldDB" id="A8ZLU7"/>
<gene>
    <name evidence="2" type="ordered locus">AM1_B0406</name>
</gene>
<dbReference type="InterPro" id="IPR001646">
    <property type="entry name" value="5peptide_repeat"/>
</dbReference>
<proteinExistence type="predicted"/>
<dbReference type="Proteomes" id="UP000000268">
    <property type="component" value="Plasmid pREB2"/>
</dbReference>
<name>A8ZLU7_ACAM1</name>
<organism evidence="2 3">
    <name type="scientific">Acaryochloris marina (strain MBIC 11017)</name>
    <dbReference type="NCBI Taxonomy" id="329726"/>
    <lineage>
        <taxon>Bacteria</taxon>
        <taxon>Bacillati</taxon>
        <taxon>Cyanobacteriota</taxon>
        <taxon>Cyanophyceae</taxon>
        <taxon>Acaryochloridales</taxon>
        <taxon>Acaryochloridaceae</taxon>
        <taxon>Acaryochloris</taxon>
    </lineage>
</organism>
<keyword evidence="1" id="KW-0472">Membrane</keyword>
<sequence>MYDCSIILHEVILSTRANFMLFEARNTWIADIPFTIWSGLSLLILGGVVWLLPKWQVNGIDEQMEVRDRAFIEDAHRRTLIQALGGLFFLTTAYLSRRNLQITEGKEVTERFSKAVAMLGDERLEVRLGGIYLLERVAKDSPSDHWIVMEVLTSYIRDKAAFRSQRMTNMPTDIQAALTVISRRNVQNDLSGGQLDLSKTDLSRAELAQADLSNANLQAANLAEANLNAANLSGANLIKMNAHHANLSAIKLNKADCNSANFSQANLFEGELEAANLLKVNFSEANLTKANLSATTLVEANLKGTDFTKANLREANLIGANLSEANLLDANLRQADLRSAANLTMEQIQAAANNDAIYDPEFRDQLQQEFGK</sequence>
<evidence type="ECO:0000313" key="3">
    <source>
        <dbReference type="Proteomes" id="UP000000268"/>
    </source>
</evidence>
<dbReference type="Pfam" id="PF00805">
    <property type="entry name" value="Pentapeptide"/>
    <property type="match status" value="2"/>
</dbReference>
<dbReference type="PANTHER" id="PTHR14136:SF17">
    <property type="entry name" value="BTB_POZ DOMAIN-CONTAINING PROTEIN KCTD9"/>
    <property type="match status" value="1"/>
</dbReference>
<accession>A8ZLU7</accession>
<dbReference type="SUPFAM" id="SSF141571">
    <property type="entry name" value="Pentapeptide repeat-like"/>
    <property type="match status" value="1"/>
</dbReference>
<dbReference type="KEGG" id="amr:AM1_B0406"/>
<dbReference type="InterPro" id="IPR051082">
    <property type="entry name" value="Pentapeptide-BTB/POZ_domain"/>
</dbReference>
<keyword evidence="2" id="KW-0614">Plasmid</keyword>
<dbReference type="HOGENOM" id="CLU_033401_0_1_3"/>
<keyword evidence="1" id="KW-1133">Transmembrane helix</keyword>
<geneLocation type="plasmid" evidence="2 3">
    <name>pREB2</name>
</geneLocation>
<evidence type="ECO:0000256" key="1">
    <source>
        <dbReference type="SAM" id="Phobius"/>
    </source>
</evidence>
<protein>
    <submittedName>
        <fullName evidence="2">Pentapeptide repeat protein</fullName>
    </submittedName>
</protein>
<dbReference type="EMBL" id="CP000839">
    <property type="protein sequence ID" value="ABW32124.1"/>
    <property type="molecule type" value="Genomic_DNA"/>
</dbReference>
<keyword evidence="1" id="KW-0812">Transmembrane</keyword>
<keyword evidence="3" id="KW-1185">Reference proteome</keyword>